<accession>A0A0E9TL60</accession>
<dbReference type="EMBL" id="GBXM01054168">
    <property type="protein sequence ID" value="JAH54409.1"/>
    <property type="molecule type" value="Transcribed_RNA"/>
</dbReference>
<sequence length="23" mass="2532">MIKSLHDAHKFCAFAVAVLVFPS</sequence>
<name>A0A0E9TL60_ANGAN</name>
<evidence type="ECO:0000313" key="1">
    <source>
        <dbReference type="EMBL" id="JAH54409.1"/>
    </source>
</evidence>
<reference evidence="1" key="2">
    <citation type="journal article" date="2015" name="Fish Shellfish Immunol.">
        <title>Early steps in the European eel (Anguilla anguilla)-Vibrio vulnificus interaction in the gills: Role of the RtxA13 toxin.</title>
        <authorList>
            <person name="Callol A."/>
            <person name="Pajuelo D."/>
            <person name="Ebbesson L."/>
            <person name="Teles M."/>
            <person name="MacKenzie S."/>
            <person name="Amaro C."/>
        </authorList>
    </citation>
    <scope>NUCLEOTIDE SEQUENCE</scope>
</reference>
<protein>
    <submittedName>
        <fullName evidence="1">Uncharacterized protein</fullName>
    </submittedName>
</protein>
<proteinExistence type="predicted"/>
<organism evidence="1">
    <name type="scientific">Anguilla anguilla</name>
    <name type="common">European freshwater eel</name>
    <name type="synonym">Muraena anguilla</name>
    <dbReference type="NCBI Taxonomy" id="7936"/>
    <lineage>
        <taxon>Eukaryota</taxon>
        <taxon>Metazoa</taxon>
        <taxon>Chordata</taxon>
        <taxon>Craniata</taxon>
        <taxon>Vertebrata</taxon>
        <taxon>Euteleostomi</taxon>
        <taxon>Actinopterygii</taxon>
        <taxon>Neopterygii</taxon>
        <taxon>Teleostei</taxon>
        <taxon>Anguilliformes</taxon>
        <taxon>Anguillidae</taxon>
        <taxon>Anguilla</taxon>
    </lineage>
</organism>
<dbReference type="AlphaFoldDB" id="A0A0E9TL60"/>
<reference evidence="1" key="1">
    <citation type="submission" date="2014-11" db="EMBL/GenBank/DDBJ databases">
        <authorList>
            <person name="Amaro Gonzalez C."/>
        </authorList>
    </citation>
    <scope>NUCLEOTIDE SEQUENCE</scope>
</reference>